<evidence type="ECO:0000259" key="2">
    <source>
        <dbReference type="PROSITE" id="PS50891"/>
    </source>
</evidence>
<dbReference type="InterPro" id="IPR004883">
    <property type="entry name" value="LOB"/>
</dbReference>
<protein>
    <recommendedName>
        <fullName evidence="2">LOB domain-containing protein</fullName>
    </recommendedName>
</protein>
<evidence type="ECO:0000313" key="4">
    <source>
        <dbReference type="Proteomes" id="UP001372338"/>
    </source>
</evidence>
<evidence type="ECO:0000256" key="1">
    <source>
        <dbReference type="ARBA" id="ARBA00005474"/>
    </source>
</evidence>
<gene>
    <name evidence="3" type="ORF">RIF29_18817</name>
</gene>
<dbReference type="Pfam" id="PF03195">
    <property type="entry name" value="LOB"/>
    <property type="match status" value="1"/>
</dbReference>
<dbReference type="AlphaFoldDB" id="A0AAN9F2U5"/>
<feature type="domain" description="LOB" evidence="2">
    <location>
        <begin position="23"/>
        <end position="123"/>
    </location>
</feature>
<name>A0AAN9F2U5_CROPI</name>
<keyword evidence="4" id="KW-1185">Reference proteome</keyword>
<dbReference type="EMBL" id="JAYWIO010000004">
    <property type="protein sequence ID" value="KAK7266175.1"/>
    <property type="molecule type" value="Genomic_DNA"/>
</dbReference>
<reference evidence="3 4" key="1">
    <citation type="submission" date="2024-01" db="EMBL/GenBank/DDBJ databases">
        <title>The genomes of 5 underutilized Papilionoideae crops provide insights into root nodulation and disease resistanc.</title>
        <authorList>
            <person name="Yuan L."/>
        </authorList>
    </citation>
    <scope>NUCLEOTIDE SEQUENCE [LARGE SCALE GENOMIC DNA]</scope>
    <source>
        <strain evidence="3">ZHUSHIDOU_FW_LH</strain>
        <tissue evidence="3">Leaf</tissue>
    </source>
</reference>
<dbReference type="Proteomes" id="UP001372338">
    <property type="component" value="Unassembled WGS sequence"/>
</dbReference>
<dbReference type="PANTHER" id="PTHR31301">
    <property type="entry name" value="LOB DOMAIN-CONTAINING PROTEIN 4-RELATED"/>
    <property type="match status" value="1"/>
</dbReference>
<proteinExistence type="inferred from homology"/>
<comment type="caution">
    <text evidence="3">The sequence shown here is derived from an EMBL/GenBank/DDBJ whole genome shotgun (WGS) entry which is preliminary data.</text>
</comment>
<accession>A0AAN9F2U5</accession>
<dbReference type="PROSITE" id="PS50891">
    <property type="entry name" value="LOB"/>
    <property type="match status" value="1"/>
</dbReference>
<sequence>MHSKMKKKNKNKNKNKNNKRRAVACAACNCFGKDCPQDCPFAPYFPAHDPQRFAVVHKIFGANNFEDVMKDVPKIKRAEAVEDMVNDAKMRERDGIDGLRDPSVIDNVLPLYECHLKQQVDTMVALVDAGKTALQRLRNGAIRGKPTRR</sequence>
<comment type="similarity">
    <text evidence="1">Belongs to the LOB domain-containing protein family.</text>
</comment>
<organism evidence="3 4">
    <name type="scientific">Crotalaria pallida</name>
    <name type="common">Smooth rattlebox</name>
    <name type="synonym">Crotalaria striata</name>
    <dbReference type="NCBI Taxonomy" id="3830"/>
    <lineage>
        <taxon>Eukaryota</taxon>
        <taxon>Viridiplantae</taxon>
        <taxon>Streptophyta</taxon>
        <taxon>Embryophyta</taxon>
        <taxon>Tracheophyta</taxon>
        <taxon>Spermatophyta</taxon>
        <taxon>Magnoliopsida</taxon>
        <taxon>eudicotyledons</taxon>
        <taxon>Gunneridae</taxon>
        <taxon>Pentapetalae</taxon>
        <taxon>rosids</taxon>
        <taxon>fabids</taxon>
        <taxon>Fabales</taxon>
        <taxon>Fabaceae</taxon>
        <taxon>Papilionoideae</taxon>
        <taxon>50 kb inversion clade</taxon>
        <taxon>genistoids sensu lato</taxon>
        <taxon>core genistoids</taxon>
        <taxon>Crotalarieae</taxon>
        <taxon>Crotalaria</taxon>
    </lineage>
</organism>
<evidence type="ECO:0000313" key="3">
    <source>
        <dbReference type="EMBL" id="KAK7266175.1"/>
    </source>
</evidence>
<dbReference type="PANTHER" id="PTHR31301:SF87">
    <property type="entry name" value="LOB DOMAIN-CONTAINING PROTEIN 15"/>
    <property type="match status" value="1"/>
</dbReference>